<dbReference type="OrthoDB" id="419694at2759"/>
<evidence type="ECO:0000313" key="3">
    <source>
        <dbReference type="Proteomes" id="UP001141806"/>
    </source>
</evidence>
<dbReference type="PANTHER" id="PTHR35723">
    <property type="entry name" value="POLYPHOSPHATIDYLINOSITOL PHOSPHATASE"/>
    <property type="match status" value="1"/>
</dbReference>
<dbReference type="Gene3D" id="3.90.550.10">
    <property type="entry name" value="Spore Coat Polysaccharide Biosynthesis Protein SpsA, Chain A"/>
    <property type="match status" value="1"/>
</dbReference>
<gene>
    <name evidence="2" type="ORF">NE237_028537</name>
</gene>
<feature type="signal peptide" evidence="1">
    <location>
        <begin position="1"/>
        <end position="25"/>
    </location>
</feature>
<dbReference type="EMBL" id="JAMYWD010000012">
    <property type="protein sequence ID" value="KAJ4951705.1"/>
    <property type="molecule type" value="Genomic_DNA"/>
</dbReference>
<reference evidence="2" key="1">
    <citation type="journal article" date="2023" name="Plant J.">
        <title>The genome of the king protea, Protea cynaroides.</title>
        <authorList>
            <person name="Chang J."/>
            <person name="Duong T.A."/>
            <person name="Schoeman C."/>
            <person name="Ma X."/>
            <person name="Roodt D."/>
            <person name="Barker N."/>
            <person name="Li Z."/>
            <person name="Van de Peer Y."/>
            <person name="Mizrachi E."/>
        </authorList>
    </citation>
    <scope>NUCLEOTIDE SEQUENCE</scope>
    <source>
        <tissue evidence="2">Young leaves</tissue>
    </source>
</reference>
<dbReference type="InterPro" id="IPR029044">
    <property type="entry name" value="Nucleotide-diphossugar_trans"/>
</dbReference>
<evidence type="ECO:0000256" key="1">
    <source>
        <dbReference type="SAM" id="SignalP"/>
    </source>
</evidence>
<comment type="caution">
    <text evidence="2">The sequence shown here is derived from an EMBL/GenBank/DDBJ whole genome shotgun (WGS) entry which is preliminary data.</text>
</comment>
<organism evidence="2 3">
    <name type="scientific">Protea cynaroides</name>
    <dbReference type="NCBI Taxonomy" id="273540"/>
    <lineage>
        <taxon>Eukaryota</taxon>
        <taxon>Viridiplantae</taxon>
        <taxon>Streptophyta</taxon>
        <taxon>Embryophyta</taxon>
        <taxon>Tracheophyta</taxon>
        <taxon>Spermatophyta</taxon>
        <taxon>Magnoliopsida</taxon>
        <taxon>Proteales</taxon>
        <taxon>Proteaceae</taxon>
        <taxon>Protea</taxon>
    </lineage>
</organism>
<dbReference type="SUPFAM" id="SSF53448">
    <property type="entry name" value="Nucleotide-diphospho-sugar transferases"/>
    <property type="match status" value="1"/>
</dbReference>
<name>A0A9Q0GQI7_9MAGN</name>
<keyword evidence="3" id="KW-1185">Reference proteome</keyword>
<evidence type="ECO:0000313" key="2">
    <source>
        <dbReference type="EMBL" id="KAJ4951705.1"/>
    </source>
</evidence>
<keyword evidence="1" id="KW-0732">Signal</keyword>
<dbReference type="Proteomes" id="UP001141806">
    <property type="component" value="Unassembled WGS sequence"/>
</dbReference>
<feature type="chain" id="PRO_5040441681" evidence="1">
    <location>
        <begin position="26"/>
        <end position="432"/>
    </location>
</feature>
<sequence length="432" mass="48702">MTIYRGWRRLLFCLPLVFLLPHLLSVFELRQSSSIGDLPKKHNKKFDHLVLGPAAGQGLPDRLQCQGFKALHKIHFSSPSHIATSGDTVSFVSVFAVYNMSSHSYEDDKSSNLVTVGNASYSKAERSMAILHVFINFIQVSMPQSNVIIVTDPASELSVGRNGVTVFPIQGEYSRDKLMLQRIKSYIAFLEGRLKEYSRRPDHVNHYIFTDSDVAVVDDLGPIFQKYPKFHVALTFRNNRNQPLNSGFIAVRGTTDGILRAKLFLQKVLEIYSSKFMKASRMLGDQLALAWVVMSHPSFDAKRFTRPQAFMDEIHGASVLFLPCALYNWTPPEGAGQFHGMPLDVKVVHFKGSRKRLMLESWNFFSSSGSDISDMLCLVLKSGRTKNTSITLRSPSTFHAREDQGFVVVLPLAIQKRTKRRSFGPRHSATQQ</sequence>
<protein>
    <submittedName>
        <fullName evidence="2">Uncharacterized protein</fullName>
    </submittedName>
</protein>
<dbReference type="AlphaFoldDB" id="A0A9Q0GQI7"/>
<accession>A0A9Q0GQI7</accession>
<proteinExistence type="predicted"/>